<dbReference type="Pfam" id="PF13458">
    <property type="entry name" value="Peripla_BP_6"/>
    <property type="match status" value="1"/>
</dbReference>
<evidence type="ECO:0000313" key="5">
    <source>
        <dbReference type="EMBL" id="RKO25950.1"/>
    </source>
</evidence>
<reference evidence="5 6" key="1">
    <citation type="submission" date="2018-10" db="EMBL/GenBank/DDBJ databases">
        <title>Genome-guide identification and characterization of bacteria that degrade polycyclic aromatic hydrocarbons and resist hexavalent chromium simultaneously.</title>
        <authorList>
            <person name="Feng H."/>
        </authorList>
    </citation>
    <scope>NUCLEOTIDE SEQUENCE [LARGE SCALE GENOMIC DNA]</scope>
    <source>
        <strain evidence="5 6">J015</strain>
    </source>
</reference>
<evidence type="ECO:0000256" key="1">
    <source>
        <dbReference type="ARBA" id="ARBA00010062"/>
    </source>
</evidence>
<dbReference type="InterPro" id="IPR051010">
    <property type="entry name" value="BCAA_transport"/>
</dbReference>
<gene>
    <name evidence="5" type="ORF">D7Z96_04140</name>
</gene>
<dbReference type="PROSITE" id="PS51257">
    <property type="entry name" value="PROKAR_LIPOPROTEIN"/>
    <property type="match status" value="1"/>
</dbReference>
<keyword evidence="2 3" id="KW-0732">Signal</keyword>
<evidence type="ECO:0000256" key="3">
    <source>
        <dbReference type="SAM" id="SignalP"/>
    </source>
</evidence>
<dbReference type="RefSeq" id="WP_120691643.1">
    <property type="nucleotide sequence ID" value="NZ_RBNH01000003.1"/>
</dbReference>
<dbReference type="SUPFAM" id="SSF53822">
    <property type="entry name" value="Periplasmic binding protein-like I"/>
    <property type="match status" value="1"/>
</dbReference>
<dbReference type="PANTHER" id="PTHR30483:SF6">
    <property type="entry name" value="PERIPLASMIC BINDING PROTEIN OF ABC TRANSPORTER FOR NATURAL AMINO ACIDS"/>
    <property type="match status" value="1"/>
</dbReference>
<name>A0A3B0G178_PSEPS</name>
<dbReference type="Gene3D" id="3.40.50.2300">
    <property type="match status" value="2"/>
</dbReference>
<reference evidence="6" key="2">
    <citation type="submission" date="2018-10" db="EMBL/GenBank/DDBJ databases">
        <authorList>
            <person name="Wang Y."/>
            <person name="Wang J."/>
            <person name="Yang X."/>
            <person name="Wang Z."/>
            <person name="Huang Y."/>
        </authorList>
    </citation>
    <scope>NUCLEOTIDE SEQUENCE [LARGE SCALE GENOMIC DNA]</scope>
    <source>
        <strain evidence="6">J015</strain>
    </source>
</reference>
<feature type="signal peptide" evidence="3">
    <location>
        <begin position="1"/>
        <end position="16"/>
    </location>
</feature>
<dbReference type="InterPro" id="IPR028081">
    <property type="entry name" value="Leu-bd"/>
</dbReference>
<evidence type="ECO:0000313" key="6">
    <source>
        <dbReference type="Proteomes" id="UP000273159"/>
    </source>
</evidence>
<dbReference type="EMBL" id="RBNH01000003">
    <property type="protein sequence ID" value="RKO25950.1"/>
    <property type="molecule type" value="Genomic_DNA"/>
</dbReference>
<organism evidence="5 6">
    <name type="scientific">Pseudarthrobacter phenanthrenivorans</name>
    <name type="common">Arthrobacter phenanthrenivorans</name>
    <dbReference type="NCBI Taxonomy" id="361575"/>
    <lineage>
        <taxon>Bacteria</taxon>
        <taxon>Bacillati</taxon>
        <taxon>Actinomycetota</taxon>
        <taxon>Actinomycetes</taxon>
        <taxon>Micrococcales</taxon>
        <taxon>Micrococcaceae</taxon>
        <taxon>Pseudarthrobacter</taxon>
    </lineage>
</organism>
<feature type="chain" id="PRO_5039150793" evidence="3">
    <location>
        <begin position="17"/>
        <end position="433"/>
    </location>
</feature>
<evidence type="ECO:0000256" key="2">
    <source>
        <dbReference type="ARBA" id="ARBA00022729"/>
    </source>
</evidence>
<dbReference type="AlphaFoldDB" id="A0A3B0G178"/>
<dbReference type="Proteomes" id="UP000273159">
    <property type="component" value="Unassembled WGS sequence"/>
</dbReference>
<comment type="similarity">
    <text evidence="1">Belongs to the leucine-binding protein family.</text>
</comment>
<proteinExistence type="inferred from homology"/>
<protein>
    <submittedName>
        <fullName evidence="5">Amino acid ABC transporter substrate-binding protein</fullName>
    </submittedName>
</protein>
<dbReference type="InterPro" id="IPR028082">
    <property type="entry name" value="Peripla_BP_I"/>
</dbReference>
<dbReference type="PANTHER" id="PTHR30483">
    <property type="entry name" value="LEUCINE-SPECIFIC-BINDING PROTEIN"/>
    <property type="match status" value="1"/>
</dbReference>
<accession>A0A3B0G178</accession>
<comment type="caution">
    <text evidence="5">The sequence shown here is derived from an EMBL/GenBank/DDBJ whole genome shotgun (WGS) entry which is preliminary data.</text>
</comment>
<feature type="domain" description="Leucine-binding protein" evidence="4">
    <location>
        <begin position="47"/>
        <end position="347"/>
    </location>
</feature>
<evidence type="ECO:0000259" key="4">
    <source>
        <dbReference type="Pfam" id="PF13458"/>
    </source>
</evidence>
<sequence>MTRLFFGAGHIRPALAPVLCATLALTACSGVTGNARVEAVEASGDGTLRVGMILDNSGANSFLNAPQLAAAKLAVKEINVTGGHKGRPVELLPVEPGEDPAAQAQALVQAKADVVVGPTDSSHAAAAIDILSRARTPLISPANTAASLSTIPSGGYYFRTAAADIAQAPVLVKLAKDAGAAKIAVMYQEGSYGSDVSAAVSDAAEQAGVDVAALEGFASGDAGSAVSAIRDAGPDAVILIARDGAQGALAELHNADLAGSRILLSDGAFARYGSKLGTKALEGARAAVPGGLPSAGFQERLLGMDPGLKDVSFAAETYDAVILAALAAARAEDDAGRSIAANLIAVSGGTSAQPAKADVKEAGAKEPGAPCASYKECLAVKASGAEMNYDGESGPVAFDANGDITSAAFTVFTFGADNIPAVSGRETAGRAAG</sequence>